<comment type="caution">
    <text evidence="1">The sequence shown here is derived from an EMBL/GenBank/DDBJ whole genome shotgun (WGS) entry which is preliminary data.</text>
</comment>
<reference evidence="1" key="1">
    <citation type="submission" date="2012-11" db="EMBL/GenBank/DDBJ databases">
        <title>Permanent draft genomes of Rhodopirellula europaea strain SH398 and 6C.</title>
        <authorList>
            <person name="Richter M."/>
            <person name="Richter-Heitmann T."/>
            <person name="Frank C."/>
            <person name="Harder J."/>
            <person name="Glockner F.O."/>
        </authorList>
    </citation>
    <scope>NUCLEOTIDE SEQUENCE</scope>
    <source>
        <strain evidence="1">6C</strain>
    </source>
</reference>
<dbReference type="AlphaFoldDB" id="M2AAJ1"/>
<sequence>MFLVPVASCPAESRKFHVCLERSILSPIVRRLVAWFAHDNVSVDAVAKRGIISWTGLDRHGCVDL</sequence>
<dbReference type="PATRIC" id="fig|1263867.3.peg.6157"/>
<accession>M2AAJ1</accession>
<keyword evidence="2" id="KW-1185">Reference proteome</keyword>
<evidence type="ECO:0000313" key="1">
    <source>
        <dbReference type="EMBL" id="EMB13520.1"/>
    </source>
</evidence>
<dbReference type="Proteomes" id="UP000011529">
    <property type="component" value="Unassembled WGS sequence"/>
</dbReference>
<gene>
    <name evidence="1" type="ORF">RE6C_05748</name>
</gene>
<organism evidence="1 2">
    <name type="scientific">Rhodopirellula europaea 6C</name>
    <dbReference type="NCBI Taxonomy" id="1263867"/>
    <lineage>
        <taxon>Bacteria</taxon>
        <taxon>Pseudomonadati</taxon>
        <taxon>Planctomycetota</taxon>
        <taxon>Planctomycetia</taxon>
        <taxon>Pirellulales</taxon>
        <taxon>Pirellulaceae</taxon>
        <taxon>Rhodopirellula</taxon>
    </lineage>
</organism>
<evidence type="ECO:0000313" key="2">
    <source>
        <dbReference type="Proteomes" id="UP000011529"/>
    </source>
</evidence>
<proteinExistence type="predicted"/>
<name>M2AAJ1_9BACT</name>
<reference evidence="1" key="2">
    <citation type="journal article" date="2013" name="Mar. Genomics">
        <title>Expression of sulfatases in Rhodopirellula baltica and the diversity of sulfatases in the genus Rhodopirellula.</title>
        <authorList>
            <person name="Wegner C.E."/>
            <person name="Richter-Heitmann T."/>
            <person name="Klindworth A."/>
            <person name="Klockow C."/>
            <person name="Richter M."/>
            <person name="Achstetter T."/>
            <person name="Glockner F.O."/>
            <person name="Harder J."/>
        </authorList>
    </citation>
    <scope>NUCLEOTIDE SEQUENCE [LARGE SCALE GENOMIC DNA]</scope>
    <source>
        <strain evidence="1">6C</strain>
    </source>
</reference>
<protein>
    <submittedName>
        <fullName evidence="1">Uncharacterized protein</fullName>
    </submittedName>
</protein>
<dbReference type="EMBL" id="ANMO01000257">
    <property type="protein sequence ID" value="EMB13520.1"/>
    <property type="molecule type" value="Genomic_DNA"/>
</dbReference>